<proteinExistence type="predicted"/>
<dbReference type="AlphaFoldDB" id="X6MGC8"/>
<evidence type="ECO:0000256" key="1">
    <source>
        <dbReference type="SAM" id="MobiDB-lite"/>
    </source>
</evidence>
<gene>
    <name evidence="2" type="ORF">RFI_24297</name>
</gene>
<feature type="non-terminal residue" evidence="2">
    <location>
        <position position="162"/>
    </location>
</feature>
<protein>
    <submittedName>
        <fullName evidence="2">Uncharacterized protein</fullName>
    </submittedName>
</protein>
<feature type="compositionally biased region" description="Low complexity" evidence="1">
    <location>
        <begin position="114"/>
        <end position="125"/>
    </location>
</feature>
<reference evidence="2 3" key="1">
    <citation type="journal article" date="2013" name="Curr. Biol.">
        <title>The Genome of the Foraminiferan Reticulomyxa filosa.</title>
        <authorList>
            <person name="Glockner G."/>
            <person name="Hulsmann N."/>
            <person name="Schleicher M."/>
            <person name="Noegel A.A."/>
            <person name="Eichinger L."/>
            <person name="Gallinger C."/>
            <person name="Pawlowski J."/>
            <person name="Sierra R."/>
            <person name="Euteneuer U."/>
            <person name="Pillet L."/>
            <person name="Moustafa A."/>
            <person name="Platzer M."/>
            <person name="Groth M."/>
            <person name="Szafranski K."/>
            <person name="Schliwa M."/>
        </authorList>
    </citation>
    <scope>NUCLEOTIDE SEQUENCE [LARGE SCALE GENOMIC DNA]</scope>
</reference>
<dbReference type="EMBL" id="ASPP01020845">
    <property type="protein sequence ID" value="ETO13078.1"/>
    <property type="molecule type" value="Genomic_DNA"/>
</dbReference>
<sequence length="162" mass="18147">MEQKEKEKEKDKKDKDKDKDKEKEKKMKHEALMKKLLSDRPKDIIGEYNRDHFGNNTATSRSLQGSHLHMLSHDRFSNQASVLTSEECISPLSTATAAHMISLVPRASRHGKTSSISRSFSGSHSNMKQHNANHLPTLSTFGIGANPHSTPPICSEKTVLDE</sequence>
<comment type="caution">
    <text evidence="2">The sequence shown here is derived from an EMBL/GenBank/DDBJ whole genome shotgun (WGS) entry which is preliminary data.</text>
</comment>
<name>X6MGC8_RETFI</name>
<evidence type="ECO:0000313" key="3">
    <source>
        <dbReference type="Proteomes" id="UP000023152"/>
    </source>
</evidence>
<feature type="region of interest" description="Disordered" evidence="1">
    <location>
        <begin position="109"/>
        <end position="128"/>
    </location>
</feature>
<dbReference type="Proteomes" id="UP000023152">
    <property type="component" value="Unassembled WGS sequence"/>
</dbReference>
<organism evidence="2 3">
    <name type="scientific">Reticulomyxa filosa</name>
    <dbReference type="NCBI Taxonomy" id="46433"/>
    <lineage>
        <taxon>Eukaryota</taxon>
        <taxon>Sar</taxon>
        <taxon>Rhizaria</taxon>
        <taxon>Retaria</taxon>
        <taxon>Foraminifera</taxon>
        <taxon>Monothalamids</taxon>
        <taxon>Reticulomyxidae</taxon>
        <taxon>Reticulomyxa</taxon>
    </lineage>
</organism>
<evidence type="ECO:0000313" key="2">
    <source>
        <dbReference type="EMBL" id="ETO13078.1"/>
    </source>
</evidence>
<accession>X6MGC8</accession>
<feature type="region of interest" description="Disordered" evidence="1">
    <location>
        <begin position="1"/>
        <end position="34"/>
    </location>
</feature>
<keyword evidence="3" id="KW-1185">Reference proteome</keyword>